<dbReference type="Proteomes" id="UP000310506">
    <property type="component" value="Unassembled WGS sequence"/>
</dbReference>
<reference evidence="11 12" key="1">
    <citation type="submission" date="2019-01" db="EMBL/GenBank/DDBJ databases">
        <title>Vagococcus silagei sp. nov. isolated from brewer's grain.</title>
        <authorList>
            <person name="Guu J.-R."/>
        </authorList>
    </citation>
    <scope>NUCLEOTIDE SEQUENCE [LARGE SCALE GENOMIC DNA]</scope>
    <source>
        <strain evidence="11 12">2B-2</strain>
    </source>
</reference>
<dbReference type="PROSITE" id="PS50126">
    <property type="entry name" value="S1"/>
    <property type="match status" value="1"/>
</dbReference>
<dbReference type="Pfam" id="PF17876">
    <property type="entry name" value="CSD2"/>
    <property type="match status" value="1"/>
</dbReference>
<dbReference type="SUPFAM" id="SSF50249">
    <property type="entry name" value="Nucleic acid-binding proteins"/>
    <property type="match status" value="4"/>
</dbReference>
<dbReference type="InterPro" id="IPR012340">
    <property type="entry name" value="NA-bd_OB-fold"/>
</dbReference>
<evidence type="ECO:0000313" key="11">
    <source>
        <dbReference type="EMBL" id="THB62006.1"/>
    </source>
</evidence>
<dbReference type="InterPro" id="IPR050180">
    <property type="entry name" value="RNR_Ribonuclease"/>
</dbReference>
<evidence type="ECO:0000256" key="9">
    <source>
        <dbReference type="SAM" id="MobiDB-lite"/>
    </source>
</evidence>
<proteinExistence type="inferred from homology"/>
<keyword evidence="4 8" id="KW-0540">Nuclease</keyword>
<keyword evidence="7 8" id="KW-0694">RNA-binding</keyword>
<dbReference type="InterPro" id="IPR040476">
    <property type="entry name" value="CSD2"/>
</dbReference>
<dbReference type="PANTHER" id="PTHR23355:SF9">
    <property type="entry name" value="DIS3-LIKE EXONUCLEASE 2"/>
    <property type="match status" value="1"/>
</dbReference>
<dbReference type="InterPro" id="IPR001900">
    <property type="entry name" value="RNase_II/R"/>
</dbReference>
<evidence type="ECO:0000256" key="3">
    <source>
        <dbReference type="ARBA" id="ARBA00022490"/>
    </source>
</evidence>
<dbReference type="SMART" id="SM00316">
    <property type="entry name" value="S1"/>
    <property type="match status" value="1"/>
</dbReference>
<evidence type="ECO:0000256" key="6">
    <source>
        <dbReference type="ARBA" id="ARBA00022839"/>
    </source>
</evidence>
<evidence type="ECO:0000256" key="7">
    <source>
        <dbReference type="ARBA" id="ARBA00022884"/>
    </source>
</evidence>
<evidence type="ECO:0000256" key="1">
    <source>
        <dbReference type="ARBA" id="ARBA00001849"/>
    </source>
</evidence>
<keyword evidence="12" id="KW-1185">Reference proteome</keyword>
<dbReference type="Pfam" id="PF08206">
    <property type="entry name" value="OB_RNB"/>
    <property type="match status" value="1"/>
</dbReference>
<dbReference type="EMBL" id="SDGV01000004">
    <property type="protein sequence ID" value="THB62006.1"/>
    <property type="molecule type" value="Genomic_DNA"/>
</dbReference>
<comment type="similarity">
    <text evidence="8">Belongs to the RNR ribonuclease family. RNase R subfamily.</text>
</comment>
<dbReference type="AlphaFoldDB" id="A0A4S3B893"/>
<protein>
    <recommendedName>
        <fullName evidence="8">Ribonuclease R</fullName>
        <shortName evidence="8">RNase R</shortName>
        <ecNumber evidence="8">3.1.13.1</ecNumber>
    </recommendedName>
</protein>
<dbReference type="GO" id="GO:0005829">
    <property type="term" value="C:cytosol"/>
    <property type="evidence" value="ECO:0007669"/>
    <property type="project" value="TreeGrafter"/>
</dbReference>
<evidence type="ECO:0000313" key="12">
    <source>
        <dbReference type="Proteomes" id="UP000310506"/>
    </source>
</evidence>
<dbReference type="InterPro" id="IPR004476">
    <property type="entry name" value="RNase_II/RNase_R"/>
</dbReference>
<evidence type="ECO:0000259" key="10">
    <source>
        <dbReference type="PROSITE" id="PS50126"/>
    </source>
</evidence>
<dbReference type="InterPro" id="IPR022966">
    <property type="entry name" value="RNase_II/R_CS"/>
</dbReference>
<feature type="compositionally biased region" description="Polar residues" evidence="9">
    <location>
        <begin position="737"/>
        <end position="754"/>
    </location>
</feature>
<dbReference type="NCBIfam" id="TIGR02063">
    <property type="entry name" value="RNase_R"/>
    <property type="match status" value="1"/>
</dbReference>
<dbReference type="NCBIfam" id="TIGR00358">
    <property type="entry name" value="3_prime_RNase"/>
    <property type="match status" value="1"/>
</dbReference>
<evidence type="ECO:0000256" key="4">
    <source>
        <dbReference type="ARBA" id="ARBA00022722"/>
    </source>
</evidence>
<evidence type="ECO:0000256" key="8">
    <source>
        <dbReference type="HAMAP-Rule" id="MF_01895"/>
    </source>
</evidence>
<dbReference type="GO" id="GO:0006402">
    <property type="term" value="P:mRNA catabolic process"/>
    <property type="evidence" value="ECO:0007669"/>
    <property type="project" value="TreeGrafter"/>
</dbReference>
<comment type="catalytic activity">
    <reaction evidence="1 8">
        <text>Exonucleolytic cleavage in the 3'- to 5'-direction to yield nucleoside 5'-phosphates.</text>
        <dbReference type="EC" id="3.1.13.1"/>
    </reaction>
</comment>
<dbReference type="InterPro" id="IPR011805">
    <property type="entry name" value="RNase_R"/>
</dbReference>
<evidence type="ECO:0000256" key="5">
    <source>
        <dbReference type="ARBA" id="ARBA00022801"/>
    </source>
</evidence>
<keyword evidence="6 8" id="KW-0269">Exonuclease</keyword>
<feature type="compositionally biased region" description="Basic residues" evidence="9">
    <location>
        <begin position="765"/>
        <end position="775"/>
    </location>
</feature>
<dbReference type="Gene3D" id="2.40.50.140">
    <property type="entry name" value="Nucleic acid-binding proteins"/>
    <property type="match status" value="2"/>
</dbReference>
<dbReference type="GO" id="GO:0008859">
    <property type="term" value="F:exoribonuclease II activity"/>
    <property type="evidence" value="ECO:0007669"/>
    <property type="project" value="UniProtKB-UniRule"/>
</dbReference>
<keyword evidence="5 8" id="KW-0378">Hydrolase</keyword>
<dbReference type="EC" id="3.1.13.1" evidence="8"/>
<dbReference type="Pfam" id="PF00773">
    <property type="entry name" value="RNB"/>
    <property type="match status" value="1"/>
</dbReference>
<gene>
    <name evidence="8 11" type="primary">rnr</name>
    <name evidence="11" type="ORF">ESZ54_02025</name>
</gene>
<keyword evidence="3 8" id="KW-0963">Cytoplasm</keyword>
<evidence type="ECO:0000256" key="2">
    <source>
        <dbReference type="ARBA" id="ARBA00004496"/>
    </source>
</evidence>
<dbReference type="HAMAP" id="MF_01895">
    <property type="entry name" value="RNase_R"/>
    <property type="match status" value="1"/>
</dbReference>
<dbReference type="PANTHER" id="PTHR23355">
    <property type="entry name" value="RIBONUCLEASE"/>
    <property type="match status" value="1"/>
</dbReference>
<dbReference type="SMART" id="SM00955">
    <property type="entry name" value="RNB"/>
    <property type="match status" value="1"/>
</dbReference>
<accession>A0A4S3B893</accession>
<feature type="compositionally biased region" description="Basic residues" evidence="9">
    <location>
        <begin position="782"/>
        <end position="795"/>
    </location>
</feature>
<dbReference type="InterPro" id="IPR003029">
    <property type="entry name" value="S1_domain"/>
</dbReference>
<comment type="caution">
    <text evidence="11">The sequence shown here is derived from an EMBL/GenBank/DDBJ whole genome shotgun (WGS) entry which is preliminary data.</text>
</comment>
<comment type="subcellular location">
    <subcellularLocation>
        <location evidence="2 8">Cytoplasm</location>
    </subcellularLocation>
</comment>
<dbReference type="InterPro" id="IPR013223">
    <property type="entry name" value="RNase_B_OB_dom"/>
</dbReference>
<feature type="domain" description="S1 motif" evidence="10">
    <location>
        <begin position="643"/>
        <end position="723"/>
    </location>
</feature>
<dbReference type="CDD" id="cd04471">
    <property type="entry name" value="S1_RNase_R"/>
    <property type="match status" value="1"/>
</dbReference>
<dbReference type="PROSITE" id="PS01175">
    <property type="entry name" value="RIBONUCLEASE_II"/>
    <property type="match status" value="1"/>
</dbReference>
<dbReference type="GO" id="GO:0003723">
    <property type="term" value="F:RNA binding"/>
    <property type="evidence" value="ECO:0007669"/>
    <property type="project" value="UniProtKB-UniRule"/>
</dbReference>
<sequence>MGCDRVKTTIKTNIIEFMKNSNKKSFSMELLAENLGLQKSQDFKVLVQTIAQMEREGTVSFNQKGKVRLVNKETTLEGKFRANERGFGFVTVEGEDQDIFVPKNDTNFALEGDQVEIEITTSGDPLNGKAAEAKVKNILTRGTTQVVGIFTLFDEDEINESHLYGVVVPKDKKLASYRVFVTAQGIKPEDGSVVIVEITHYPAPEYTNSFEGLVSKVVGHKNDPGMDILSIVLQLGIPTDFDPETLAEAEKIPDVVLAEELVGRKDLRQETIVTIDGAEAKDLDDAVAIKKLDNGNYFLGVYIADVSHYVTENSALDREALARATSVYLTDRVIPMLPRKLSNGICSLNPDVDRLVMGCEMEIDPSGLVVAHDIIEGVIHSTARMTYTAVNEILDNSNEETLAKYSELVPFFENMAELHHILEEKRTRRGAISFESREAQIIVDSDGHPEDIVLRSRGVGERLIESFMLAANETVADHYTTLQLPFIYRIHEHPKEEKMQRFFEFLTNFGLMITGTKEEVAPKELQKVLDEVADRPEEPVINMMLLRSMQQAKYSETPVGHYGLAAEDYTHFTSPIRRYPDLLVHRLIKEYRKLPVSQKTMDKWDSLIPEIADRSSQMERRAVEAERATDSLKKAEFMQDKIGEEFDGIITSITKFGIFVELNNTVEGLIHVNQMKEDYFHFFESHLALVGERTGVVYKIGQEVVIKVTKSDPETREIDFELISAEPLEVSLQEMNTYNSRKQSKNKPNSPKRGQSSKREQDNHPRKKGKSKGKGKQPFYKKVAKGNKKKKKAKK</sequence>
<feature type="region of interest" description="Disordered" evidence="9">
    <location>
        <begin position="737"/>
        <end position="795"/>
    </location>
</feature>
<organism evidence="11 12">
    <name type="scientific">Vagococcus silagei</name>
    <dbReference type="NCBI Taxonomy" id="2508885"/>
    <lineage>
        <taxon>Bacteria</taxon>
        <taxon>Bacillati</taxon>
        <taxon>Bacillota</taxon>
        <taxon>Bacilli</taxon>
        <taxon>Lactobacillales</taxon>
        <taxon>Enterococcaceae</taxon>
        <taxon>Vagococcus</taxon>
    </lineage>
</organism>
<dbReference type="OrthoDB" id="9764149at2"/>
<comment type="function">
    <text evidence="8">3'-5' exoribonuclease that releases 5'-nucleoside monophosphates and is involved in maturation of structured RNAs.</text>
</comment>
<name>A0A4S3B893_9ENTE</name>
<dbReference type="Pfam" id="PF00575">
    <property type="entry name" value="S1"/>
    <property type="match status" value="1"/>
</dbReference>